<proteinExistence type="predicted"/>
<name>A0A2A6CII1_PRIPA</name>
<reference evidence="1" key="2">
    <citation type="submission" date="2022-06" db="UniProtKB">
        <authorList>
            <consortium name="EnsemblMetazoa"/>
        </authorList>
    </citation>
    <scope>IDENTIFICATION</scope>
    <source>
        <strain evidence="1">PS312</strain>
    </source>
</reference>
<evidence type="ECO:0000313" key="1">
    <source>
        <dbReference type="EnsemblMetazoa" id="PPA44713.1"/>
    </source>
</evidence>
<organism evidence="1 2">
    <name type="scientific">Pristionchus pacificus</name>
    <name type="common">Parasitic nematode worm</name>
    <dbReference type="NCBI Taxonomy" id="54126"/>
    <lineage>
        <taxon>Eukaryota</taxon>
        <taxon>Metazoa</taxon>
        <taxon>Ecdysozoa</taxon>
        <taxon>Nematoda</taxon>
        <taxon>Chromadorea</taxon>
        <taxon>Rhabditida</taxon>
        <taxon>Rhabditina</taxon>
        <taxon>Diplogasteromorpha</taxon>
        <taxon>Diplogasteroidea</taxon>
        <taxon>Neodiplogasteridae</taxon>
        <taxon>Pristionchus</taxon>
    </lineage>
</organism>
<evidence type="ECO:0000313" key="2">
    <source>
        <dbReference type="Proteomes" id="UP000005239"/>
    </source>
</evidence>
<gene>
    <name evidence="1" type="primary">WBGene00283082</name>
</gene>
<protein>
    <submittedName>
        <fullName evidence="1">Uncharacterized protein</fullName>
    </submittedName>
</protein>
<reference evidence="2" key="1">
    <citation type="journal article" date="2008" name="Nat. Genet.">
        <title>The Pristionchus pacificus genome provides a unique perspective on nematode lifestyle and parasitism.</title>
        <authorList>
            <person name="Dieterich C."/>
            <person name="Clifton S.W."/>
            <person name="Schuster L.N."/>
            <person name="Chinwalla A."/>
            <person name="Delehaunty K."/>
            <person name="Dinkelacker I."/>
            <person name="Fulton L."/>
            <person name="Fulton R."/>
            <person name="Godfrey J."/>
            <person name="Minx P."/>
            <person name="Mitreva M."/>
            <person name="Roeseler W."/>
            <person name="Tian H."/>
            <person name="Witte H."/>
            <person name="Yang S.P."/>
            <person name="Wilson R.K."/>
            <person name="Sommer R.J."/>
        </authorList>
    </citation>
    <scope>NUCLEOTIDE SEQUENCE [LARGE SCALE GENOMIC DNA]</scope>
    <source>
        <strain evidence="2">PS312</strain>
    </source>
</reference>
<dbReference type="AlphaFoldDB" id="A0A2A6CII1"/>
<keyword evidence="2" id="KW-1185">Reference proteome</keyword>
<dbReference type="EnsemblMetazoa" id="PPA44713.1">
    <property type="protein sequence ID" value="PPA44713.1"/>
    <property type="gene ID" value="WBGene00283082"/>
</dbReference>
<accession>A0A8R1Z9Q2</accession>
<accession>A0A2A6CII1</accession>
<dbReference type="Proteomes" id="UP000005239">
    <property type="component" value="Unassembled WGS sequence"/>
</dbReference>
<sequence length="104" mass="11706">MIGARIREGRKADPLPAVACLCLVNKKAKGEKLNRHPREEKEKREEETEGKKLRNVSLAGPCDNWITVAVKAPEIESCDEVREFFFLPSLLLKTENAVRVYGVA</sequence>